<keyword evidence="10 12" id="KW-0648">Protein biosynthesis</keyword>
<dbReference type="PANTHER" id="PTHR11777">
    <property type="entry name" value="ALANYL-TRNA SYNTHETASE"/>
    <property type="match status" value="1"/>
</dbReference>
<evidence type="ECO:0000256" key="3">
    <source>
        <dbReference type="ARBA" id="ARBA00022555"/>
    </source>
</evidence>
<keyword evidence="3 12" id="KW-0820">tRNA-binding</keyword>
<evidence type="ECO:0000256" key="12">
    <source>
        <dbReference type="HAMAP-Rule" id="MF_00036"/>
    </source>
</evidence>
<dbReference type="InterPro" id="IPR003156">
    <property type="entry name" value="DHHA1_dom"/>
</dbReference>
<dbReference type="InterPro" id="IPR023033">
    <property type="entry name" value="Ala_tRNA_ligase_euk/bac"/>
</dbReference>
<keyword evidence="11 12" id="KW-0030">Aminoacyl-tRNA synthetase</keyword>
<dbReference type="PRINTS" id="PR00980">
    <property type="entry name" value="TRNASYNTHALA"/>
</dbReference>
<organism evidence="15 16">
    <name type="scientific">Candidatus Enterovibrio altilux</name>
    <dbReference type="NCBI Taxonomy" id="1927128"/>
    <lineage>
        <taxon>Bacteria</taxon>
        <taxon>Pseudomonadati</taxon>
        <taxon>Pseudomonadota</taxon>
        <taxon>Gammaproteobacteria</taxon>
        <taxon>Vibrionales</taxon>
        <taxon>Vibrionaceae</taxon>
        <taxon>Enterovibrio</taxon>
    </lineage>
</organism>
<evidence type="ECO:0000313" key="15">
    <source>
        <dbReference type="EMBL" id="ATF09700.1"/>
    </source>
</evidence>
<dbReference type="CDD" id="cd00673">
    <property type="entry name" value="AlaRS_core"/>
    <property type="match status" value="1"/>
</dbReference>
<evidence type="ECO:0000256" key="9">
    <source>
        <dbReference type="ARBA" id="ARBA00022884"/>
    </source>
</evidence>
<dbReference type="GO" id="GO:0004813">
    <property type="term" value="F:alanine-tRNA ligase activity"/>
    <property type="evidence" value="ECO:0007669"/>
    <property type="project" value="UniProtKB-UniRule"/>
</dbReference>
<comment type="cofactor">
    <cofactor evidence="12">
        <name>Zn(2+)</name>
        <dbReference type="ChEBI" id="CHEBI:29105"/>
    </cofactor>
    <text evidence="12">Binds 1 zinc ion per subunit.</text>
</comment>
<comment type="domain">
    <text evidence="12">Consists of three domains; the N-terminal catalytic domain, the editing domain and the C-terminal C-Ala domain. The editing domain removes incorrectly charged amino acids, while the C-Ala domain, along with tRNA(Ala), serves as a bridge to cooperatively bring together the editing and aminoacylation centers thus stimulating deacylation of misacylated tRNAs.</text>
</comment>
<comment type="subcellular location">
    <subcellularLocation>
        <location evidence="1 12">Cytoplasm</location>
    </subcellularLocation>
</comment>
<dbReference type="AlphaFoldDB" id="A0A291B9M2"/>
<dbReference type="InterPro" id="IPR050058">
    <property type="entry name" value="Ala-tRNA_ligase"/>
</dbReference>
<keyword evidence="4 12" id="KW-0436">Ligase</keyword>
<dbReference type="EMBL" id="CP020660">
    <property type="protein sequence ID" value="ATF09700.1"/>
    <property type="molecule type" value="Genomic_DNA"/>
</dbReference>
<feature type="domain" description="Alanyl-transfer RNA synthetases family profile" evidence="14">
    <location>
        <begin position="3"/>
        <end position="708"/>
    </location>
</feature>
<dbReference type="Pfam" id="PF07973">
    <property type="entry name" value="tRNA_SAD"/>
    <property type="match status" value="1"/>
</dbReference>
<evidence type="ECO:0000256" key="6">
    <source>
        <dbReference type="ARBA" id="ARBA00022741"/>
    </source>
</evidence>
<feature type="binding site" evidence="12">
    <location>
        <position position="669"/>
    </location>
    <ligand>
        <name>Zn(2+)</name>
        <dbReference type="ChEBI" id="CHEBI:29105"/>
    </ligand>
</feature>
<dbReference type="PANTHER" id="PTHR11777:SF9">
    <property type="entry name" value="ALANINE--TRNA LIGASE, CYTOPLASMIC"/>
    <property type="match status" value="1"/>
</dbReference>
<keyword evidence="16" id="KW-1185">Reference proteome</keyword>
<evidence type="ECO:0000256" key="13">
    <source>
        <dbReference type="SAM" id="Coils"/>
    </source>
</evidence>
<dbReference type="Gene3D" id="3.30.54.20">
    <property type="match status" value="1"/>
</dbReference>
<reference evidence="16" key="1">
    <citation type="submission" date="2017-04" db="EMBL/GenBank/DDBJ databases">
        <title>Genome evolution of the luminous symbionts of deep sea anglerfish.</title>
        <authorList>
            <person name="Hendry T.A."/>
        </authorList>
    </citation>
    <scope>NUCLEOTIDE SEQUENCE [LARGE SCALE GENOMIC DNA]</scope>
</reference>
<dbReference type="FunFam" id="3.30.54.20:FF:000001">
    <property type="entry name" value="Alanine--tRNA ligase"/>
    <property type="match status" value="1"/>
</dbReference>
<comment type="function">
    <text evidence="12">Catalyzes the attachment of alanine to tRNA(Ala) in a two-step reaction: alanine is first activated by ATP to form Ala-AMP and then transferred to the acceptor end of tRNA(Ala). Also edits incorrectly charged Ser-tRNA(Ala) and Gly-tRNA(Ala) via its editing domain.</text>
</comment>
<dbReference type="GO" id="GO:0008270">
    <property type="term" value="F:zinc ion binding"/>
    <property type="evidence" value="ECO:0007669"/>
    <property type="project" value="UniProtKB-UniRule"/>
</dbReference>
<keyword evidence="5 12" id="KW-0479">Metal-binding</keyword>
<dbReference type="Pfam" id="PF02272">
    <property type="entry name" value="DHHA1"/>
    <property type="match status" value="1"/>
</dbReference>
<evidence type="ECO:0000256" key="1">
    <source>
        <dbReference type="ARBA" id="ARBA00004496"/>
    </source>
</evidence>
<dbReference type="HAMAP" id="MF_00036_B">
    <property type="entry name" value="Ala_tRNA_synth_B"/>
    <property type="match status" value="1"/>
</dbReference>
<feature type="binding site" evidence="12">
    <location>
        <position position="665"/>
    </location>
    <ligand>
        <name>Zn(2+)</name>
        <dbReference type="ChEBI" id="CHEBI:29105"/>
    </ligand>
</feature>
<dbReference type="Gene3D" id="2.40.30.130">
    <property type="match status" value="1"/>
</dbReference>
<evidence type="ECO:0000256" key="11">
    <source>
        <dbReference type="ARBA" id="ARBA00023146"/>
    </source>
</evidence>
<dbReference type="SUPFAM" id="SSF55681">
    <property type="entry name" value="Class II aaRS and biotin synthetases"/>
    <property type="match status" value="1"/>
</dbReference>
<dbReference type="SMART" id="SM00863">
    <property type="entry name" value="tRNA_SAD"/>
    <property type="match status" value="1"/>
</dbReference>
<evidence type="ECO:0000256" key="7">
    <source>
        <dbReference type="ARBA" id="ARBA00022833"/>
    </source>
</evidence>
<gene>
    <name evidence="12" type="primary">alaS</name>
    <name evidence="15" type="ORF">BTN50_1211</name>
</gene>
<dbReference type="FunFam" id="3.10.310.40:FF:000001">
    <property type="entry name" value="Alanine--tRNA ligase"/>
    <property type="match status" value="1"/>
</dbReference>
<dbReference type="InterPro" id="IPR012947">
    <property type="entry name" value="tRNA_SAD"/>
</dbReference>
<dbReference type="InterPro" id="IPR045864">
    <property type="entry name" value="aa-tRNA-synth_II/BPL/LPL"/>
</dbReference>
<feature type="coiled-coil region" evidence="13">
    <location>
        <begin position="710"/>
        <end position="744"/>
    </location>
</feature>
<dbReference type="RefSeq" id="WP_096619273.1">
    <property type="nucleotide sequence ID" value="NZ_CP020660.1"/>
</dbReference>
<dbReference type="KEGG" id="elux:BTN50_1211"/>
<dbReference type="FunFam" id="3.30.980.10:FF:000004">
    <property type="entry name" value="Alanine--tRNA ligase, cytoplasmic"/>
    <property type="match status" value="1"/>
</dbReference>
<dbReference type="Pfam" id="PF01411">
    <property type="entry name" value="tRNA-synt_2c"/>
    <property type="match status" value="1"/>
</dbReference>
<keyword evidence="7 12" id="KW-0862">Zinc</keyword>
<dbReference type="InterPro" id="IPR002318">
    <property type="entry name" value="Ala-tRNA-lgiase_IIc"/>
</dbReference>
<protein>
    <recommendedName>
        <fullName evidence="12">Alanine--tRNA ligase</fullName>
        <ecNumber evidence="12">6.1.1.7</ecNumber>
    </recommendedName>
    <alternativeName>
        <fullName evidence="12">Alanyl-tRNA synthetase</fullName>
        <shortName evidence="12">AlaRS</shortName>
    </alternativeName>
</protein>
<dbReference type="InterPro" id="IPR018165">
    <property type="entry name" value="Ala-tRNA-synth_IIc_core"/>
</dbReference>
<dbReference type="GO" id="GO:0045892">
    <property type="term" value="P:negative regulation of DNA-templated transcription"/>
    <property type="evidence" value="ECO:0007669"/>
    <property type="project" value="TreeGrafter"/>
</dbReference>
<dbReference type="GO" id="GO:0006419">
    <property type="term" value="P:alanyl-tRNA aminoacylation"/>
    <property type="evidence" value="ECO:0007669"/>
    <property type="project" value="UniProtKB-UniRule"/>
</dbReference>
<evidence type="ECO:0000256" key="5">
    <source>
        <dbReference type="ARBA" id="ARBA00022723"/>
    </source>
</evidence>
<evidence type="ECO:0000256" key="10">
    <source>
        <dbReference type="ARBA" id="ARBA00022917"/>
    </source>
</evidence>
<dbReference type="InterPro" id="IPR018164">
    <property type="entry name" value="Ala-tRNA-synth_IIc_N"/>
</dbReference>
<evidence type="ECO:0000256" key="2">
    <source>
        <dbReference type="ARBA" id="ARBA00008226"/>
    </source>
</evidence>
<dbReference type="NCBIfam" id="TIGR00344">
    <property type="entry name" value="alaS"/>
    <property type="match status" value="1"/>
</dbReference>
<dbReference type="Gene3D" id="3.30.930.10">
    <property type="entry name" value="Bira Bifunctional Protein, Domain 2"/>
    <property type="match status" value="1"/>
</dbReference>
<feature type="binding site" evidence="12">
    <location>
        <position position="567"/>
    </location>
    <ligand>
        <name>Zn(2+)</name>
        <dbReference type="ChEBI" id="CHEBI:29105"/>
    </ligand>
</feature>
<keyword evidence="12" id="KW-0963">Cytoplasm</keyword>
<evidence type="ECO:0000256" key="4">
    <source>
        <dbReference type="ARBA" id="ARBA00022598"/>
    </source>
</evidence>
<dbReference type="InterPro" id="IPR018162">
    <property type="entry name" value="Ala-tRNA-ligase_IIc_anticod-bd"/>
</dbReference>
<keyword evidence="9 12" id="KW-0694">RNA-binding</keyword>
<dbReference type="GO" id="GO:0002161">
    <property type="term" value="F:aminoacyl-tRNA deacylase activity"/>
    <property type="evidence" value="ECO:0007669"/>
    <property type="project" value="TreeGrafter"/>
</dbReference>
<comment type="similarity">
    <text evidence="2 12">Belongs to the class-II aminoacyl-tRNA synthetase family.</text>
</comment>
<sequence>MYISTDELRTIFLKFFENKGHKIVLSSSLVPANDSTLLFTNAGMNQFKDCFLGTENRAYTRATSVQRCVRAGGKHNDLENVGFTTRHHTFFEMLGNFSFGDYFKEDAIRYAWEFLTDVLKLPEDKLVVTIYETDDESFMLWHEKINIPVDRIVRIGDKEGGKPFESDNFWQMGDTGPCGPCTEIFYDHGDHIWGGPPGSLEEYGDRYIEIWNNVFIQFNRLADGTMEPLPKPSVDTGMGIERIASIIQGVHSNYEIDIFQALIKSAAEIIDYPELSHQSLRVVADHIRSCAFLIVDGVIPSNEGRGYVLRRIIRRAIRHGKKLGAQGSYFYKLVGPLAKIMGTAGEELNTQQAFVEKVLKIEEENFGRTLERGMAMLNDALRNLQGNVLDGETVFKLYDTFGFPSDLTNDIVRERNLAIDEVRFEAAMTKQRQRARNTGNFNTKYNSIIKIDNHSNFIGYNTTQAQGIITHIFINGLSIEMLATSDEAIITLDQTPFYAESGGQSGDAGFLILGTSKFKVINTHKFGSTIGHRGKLIEGTLSVGDNVDGQVDVERRQAITLNHSATHLLHKALRIVLGEHVQQKGSLIRAENLRFDFSNLEAVKPEELRIVEKLVNQQIRCNYDVSTQLMDIDSAKAKGAMALFGEKYDDQVRVLSMGDFSIELCGGTHADRTGDIGMLKIISEGGIAAGIRRIEAVTGQGAEDVFYRQQQAYTQKVNESQARIKALEKDIQQLKNKVAVQKSADLINQVTEINNIKVLISQLNNVDNKALRTMVDDLKNQIGYGIVFLCNVTNNKVDLIAGVTKNLTHKVKANELVNMVAQKVGGKGGGRPDMAQAGGNDITALSSALNSVTPWLTERL</sequence>
<dbReference type="GO" id="GO:0005524">
    <property type="term" value="F:ATP binding"/>
    <property type="evidence" value="ECO:0007669"/>
    <property type="project" value="UniProtKB-UniRule"/>
</dbReference>
<evidence type="ECO:0000256" key="8">
    <source>
        <dbReference type="ARBA" id="ARBA00022840"/>
    </source>
</evidence>
<evidence type="ECO:0000313" key="16">
    <source>
        <dbReference type="Proteomes" id="UP000218160"/>
    </source>
</evidence>
<dbReference type="SUPFAM" id="SSF50447">
    <property type="entry name" value="Translation proteins"/>
    <property type="match status" value="1"/>
</dbReference>
<proteinExistence type="inferred from homology"/>
<keyword evidence="13" id="KW-0175">Coiled coil</keyword>
<evidence type="ECO:0000259" key="14">
    <source>
        <dbReference type="PROSITE" id="PS50860"/>
    </source>
</evidence>
<accession>A0A291B9M2</accession>
<dbReference type="InterPro" id="IPR018163">
    <property type="entry name" value="Thr/Ala-tRNA-synth_IIc_edit"/>
</dbReference>
<dbReference type="GO" id="GO:0005829">
    <property type="term" value="C:cytosol"/>
    <property type="evidence" value="ECO:0007669"/>
    <property type="project" value="TreeGrafter"/>
</dbReference>
<dbReference type="Proteomes" id="UP000218160">
    <property type="component" value="Chromosome 1"/>
</dbReference>
<dbReference type="SUPFAM" id="SSF101353">
    <property type="entry name" value="Putative anticodon-binding domain of alanyl-tRNA synthetase (AlaRS)"/>
    <property type="match status" value="1"/>
</dbReference>
<dbReference type="InterPro" id="IPR009000">
    <property type="entry name" value="Transl_B-barrel_sf"/>
</dbReference>
<comment type="catalytic activity">
    <reaction evidence="12">
        <text>tRNA(Ala) + L-alanine + ATP = L-alanyl-tRNA(Ala) + AMP + diphosphate</text>
        <dbReference type="Rhea" id="RHEA:12540"/>
        <dbReference type="Rhea" id="RHEA-COMP:9657"/>
        <dbReference type="Rhea" id="RHEA-COMP:9923"/>
        <dbReference type="ChEBI" id="CHEBI:30616"/>
        <dbReference type="ChEBI" id="CHEBI:33019"/>
        <dbReference type="ChEBI" id="CHEBI:57972"/>
        <dbReference type="ChEBI" id="CHEBI:78442"/>
        <dbReference type="ChEBI" id="CHEBI:78497"/>
        <dbReference type="ChEBI" id="CHEBI:456215"/>
        <dbReference type="EC" id="6.1.1.7"/>
    </reaction>
</comment>
<feature type="binding site" evidence="12">
    <location>
        <position position="563"/>
    </location>
    <ligand>
        <name>Zn(2+)</name>
        <dbReference type="ChEBI" id="CHEBI:29105"/>
    </ligand>
</feature>
<dbReference type="SUPFAM" id="SSF55186">
    <property type="entry name" value="ThrRS/AlaRS common domain"/>
    <property type="match status" value="1"/>
</dbReference>
<name>A0A291B9M2_9GAMM</name>
<dbReference type="EC" id="6.1.1.7" evidence="12"/>
<dbReference type="PROSITE" id="PS50860">
    <property type="entry name" value="AA_TRNA_LIGASE_II_ALA"/>
    <property type="match status" value="1"/>
</dbReference>
<keyword evidence="6 12" id="KW-0547">Nucleotide-binding</keyword>
<keyword evidence="8 12" id="KW-0067">ATP-binding</keyword>
<dbReference type="Gene3D" id="3.10.310.40">
    <property type="match status" value="1"/>
</dbReference>
<dbReference type="Gene3D" id="3.30.980.10">
    <property type="entry name" value="Threonyl-trna Synthetase, Chain A, domain 2"/>
    <property type="match status" value="1"/>
</dbReference>
<dbReference type="GO" id="GO:0000049">
    <property type="term" value="F:tRNA binding"/>
    <property type="evidence" value="ECO:0007669"/>
    <property type="project" value="UniProtKB-KW"/>
</dbReference>
<dbReference type="FunFam" id="3.30.930.10:FF:000004">
    <property type="entry name" value="Alanine--tRNA ligase"/>
    <property type="match status" value="1"/>
</dbReference>
<dbReference type="FunFam" id="2.40.30.130:FF:000001">
    <property type="entry name" value="Alanine--tRNA ligase"/>
    <property type="match status" value="1"/>
</dbReference>